<gene>
    <name evidence="1" type="ORF">K504DRAFT_242067</name>
</gene>
<dbReference type="Proteomes" id="UP000799428">
    <property type="component" value="Unassembled WGS sequence"/>
</dbReference>
<accession>A0A6G1KDZ1</accession>
<keyword evidence="2" id="KW-1185">Reference proteome</keyword>
<name>A0A6G1KDZ1_9PLEO</name>
<dbReference type="EMBL" id="MU005768">
    <property type="protein sequence ID" value="KAF2711106.1"/>
    <property type="molecule type" value="Genomic_DNA"/>
</dbReference>
<proteinExistence type="predicted"/>
<evidence type="ECO:0000313" key="1">
    <source>
        <dbReference type="EMBL" id="KAF2711106.1"/>
    </source>
</evidence>
<sequence>MNLPEIFLKLPPALVVYRPREQLSLHTRPLRRSSTKPQAWPTSSIGYHPSALFWSKCQIRQDASPFCFLLTFDARCLKRTSSIIRAQTDRCMHMTAVLPAQRLRSAPCEYTCRRRNGLSPYNIHVILRLCFSLFSFGLSSLSLSLSSVPGRSSGTYASWMIQSRLQRHGADG</sequence>
<dbReference type="AlphaFoldDB" id="A0A6G1KDZ1"/>
<evidence type="ECO:0000313" key="2">
    <source>
        <dbReference type="Proteomes" id="UP000799428"/>
    </source>
</evidence>
<organism evidence="1 2">
    <name type="scientific">Pleomassaria siparia CBS 279.74</name>
    <dbReference type="NCBI Taxonomy" id="1314801"/>
    <lineage>
        <taxon>Eukaryota</taxon>
        <taxon>Fungi</taxon>
        <taxon>Dikarya</taxon>
        <taxon>Ascomycota</taxon>
        <taxon>Pezizomycotina</taxon>
        <taxon>Dothideomycetes</taxon>
        <taxon>Pleosporomycetidae</taxon>
        <taxon>Pleosporales</taxon>
        <taxon>Pleomassariaceae</taxon>
        <taxon>Pleomassaria</taxon>
    </lineage>
</organism>
<protein>
    <submittedName>
        <fullName evidence="1">Uncharacterized protein</fullName>
    </submittedName>
</protein>
<reference evidence="1" key="1">
    <citation type="journal article" date="2020" name="Stud. Mycol.">
        <title>101 Dothideomycetes genomes: a test case for predicting lifestyles and emergence of pathogens.</title>
        <authorList>
            <person name="Haridas S."/>
            <person name="Albert R."/>
            <person name="Binder M."/>
            <person name="Bloem J."/>
            <person name="Labutti K."/>
            <person name="Salamov A."/>
            <person name="Andreopoulos B."/>
            <person name="Baker S."/>
            <person name="Barry K."/>
            <person name="Bills G."/>
            <person name="Bluhm B."/>
            <person name="Cannon C."/>
            <person name="Castanera R."/>
            <person name="Culley D."/>
            <person name="Daum C."/>
            <person name="Ezra D."/>
            <person name="Gonzalez J."/>
            <person name="Henrissat B."/>
            <person name="Kuo A."/>
            <person name="Liang C."/>
            <person name="Lipzen A."/>
            <person name="Lutzoni F."/>
            <person name="Magnuson J."/>
            <person name="Mondo S."/>
            <person name="Nolan M."/>
            <person name="Ohm R."/>
            <person name="Pangilinan J."/>
            <person name="Park H.-J."/>
            <person name="Ramirez L."/>
            <person name="Alfaro M."/>
            <person name="Sun H."/>
            <person name="Tritt A."/>
            <person name="Yoshinaga Y."/>
            <person name="Zwiers L.-H."/>
            <person name="Turgeon B."/>
            <person name="Goodwin S."/>
            <person name="Spatafora J."/>
            <person name="Crous P."/>
            <person name="Grigoriev I."/>
        </authorList>
    </citation>
    <scope>NUCLEOTIDE SEQUENCE</scope>
    <source>
        <strain evidence="1">CBS 279.74</strain>
    </source>
</reference>